<dbReference type="PANTHER" id="PTHR14226">
    <property type="entry name" value="NEUROPATHY TARGET ESTERASE/SWISS CHEESE D.MELANOGASTER"/>
    <property type="match status" value="1"/>
</dbReference>
<dbReference type="Gene3D" id="3.40.1090.10">
    <property type="entry name" value="Cytosolic phospholipase A2 catalytic domain"/>
    <property type="match status" value="2"/>
</dbReference>
<evidence type="ECO:0000256" key="4">
    <source>
        <dbReference type="PROSITE-ProRule" id="PRU01161"/>
    </source>
</evidence>
<keyword evidence="2 4" id="KW-0442">Lipid degradation</keyword>
<proteinExistence type="predicted"/>
<dbReference type="PROSITE" id="PS51635">
    <property type="entry name" value="PNPLA"/>
    <property type="match status" value="1"/>
</dbReference>
<accession>A0A285VTE4</accession>
<dbReference type="AlphaFoldDB" id="A0A285VTE4"/>
<evidence type="ECO:0000256" key="1">
    <source>
        <dbReference type="ARBA" id="ARBA00022801"/>
    </source>
</evidence>
<dbReference type="CDD" id="cd07208">
    <property type="entry name" value="Pat_hypo_Ecoli_yjju_like"/>
    <property type="match status" value="1"/>
</dbReference>
<dbReference type="InterPro" id="IPR045943">
    <property type="entry name" value="DUF6363"/>
</dbReference>
<feature type="active site" description="Proton acceptor" evidence="4">
    <location>
        <position position="176"/>
    </location>
</feature>
<name>A0A285VTE4_9MICO</name>
<gene>
    <name evidence="6" type="ORF">SAMN05421879_11232</name>
</gene>
<feature type="short sequence motif" description="GXSXG" evidence="4">
    <location>
        <begin position="47"/>
        <end position="51"/>
    </location>
</feature>
<dbReference type="InterPro" id="IPR037483">
    <property type="entry name" value="YjjU-like"/>
</dbReference>
<keyword evidence="3 4" id="KW-0443">Lipid metabolism</keyword>
<evidence type="ECO:0000256" key="3">
    <source>
        <dbReference type="ARBA" id="ARBA00023098"/>
    </source>
</evidence>
<dbReference type="InterPro" id="IPR002641">
    <property type="entry name" value="PNPLA_dom"/>
</dbReference>
<evidence type="ECO:0000256" key="2">
    <source>
        <dbReference type="ARBA" id="ARBA00022963"/>
    </source>
</evidence>
<dbReference type="GO" id="GO:0016787">
    <property type="term" value="F:hydrolase activity"/>
    <property type="evidence" value="ECO:0007669"/>
    <property type="project" value="UniProtKB-UniRule"/>
</dbReference>
<evidence type="ECO:0000313" key="7">
    <source>
        <dbReference type="Proteomes" id="UP000219688"/>
    </source>
</evidence>
<feature type="active site" description="Nucleophile" evidence="4">
    <location>
        <position position="49"/>
    </location>
</feature>
<keyword evidence="7" id="KW-1185">Reference proteome</keyword>
<dbReference type="EMBL" id="OBQK01000012">
    <property type="protein sequence ID" value="SOC57340.1"/>
    <property type="molecule type" value="Genomic_DNA"/>
</dbReference>
<dbReference type="GO" id="GO:0016042">
    <property type="term" value="P:lipid catabolic process"/>
    <property type="evidence" value="ECO:0007669"/>
    <property type="project" value="UniProtKB-UniRule"/>
</dbReference>
<dbReference type="PANTHER" id="PTHR14226:SF25">
    <property type="entry name" value="PHOSPHOESTERASE"/>
    <property type="match status" value="1"/>
</dbReference>
<evidence type="ECO:0000259" key="5">
    <source>
        <dbReference type="PROSITE" id="PS51635"/>
    </source>
</evidence>
<feature type="domain" description="PNPLA" evidence="5">
    <location>
        <begin position="16"/>
        <end position="191"/>
    </location>
</feature>
<dbReference type="Proteomes" id="UP000219688">
    <property type="component" value="Unassembled WGS sequence"/>
</dbReference>
<dbReference type="STRING" id="1122622.GCA_000421185_01315"/>
<comment type="caution">
    <text evidence="4">Lacks conserved residue(s) required for the propagation of feature annotation.</text>
</comment>
<dbReference type="Pfam" id="PF01734">
    <property type="entry name" value="Patatin"/>
    <property type="match status" value="1"/>
</dbReference>
<organism evidence="6 7">
    <name type="scientific">Ornithinimicrobium cerasi</name>
    <dbReference type="NCBI Taxonomy" id="2248773"/>
    <lineage>
        <taxon>Bacteria</taxon>
        <taxon>Bacillati</taxon>
        <taxon>Actinomycetota</taxon>
        <taxon>Actinomycetes</taxon>
        <taxon>Micrococcales</taxon>
        <taxon>Ornithinimicrobiaceae</taxon>
        <taxon>Ornithinimicrobium</taxon>
    </lineage>
</organism>
<sequence length="305" mass="33820">MVVSTPLDPTVTGTALLFEGGGMRASYTSGLLVALLEARLHLDWVGGISAGSSNAVNYLSRDPWRARHSFTDFAADPQFGDWRTFARGQGLFNARYIYEETGLPGQALPFDWETFSAASVSTRWRIGAFNATRGVQVHWGREDTPTLTDLMVRVRASSTMPVVMPPVTIDGEVYVDGALGPAGGIPLDAARADGWERFLVVLTQPRDYVKEPLRNDWLLRRWYRRLPTVADALRDRPARYNATREELWELERAGAAYLFVPEVMPVGNGERSVARLRASHEAGLAQARRELPAIREFLGVTSDAV</sequence>
<reference evidence="7" key="1">
    <citation type="submission" date="2017-08" db="EMBL/GenBank/DDBJ databases">
        <authorList>
            <person name="Varghese N."/>
            <person name="Submissions S."/>
        </authorList>
    </citation>
    <scope>NUCLEOTIDE SEQUENCE [LARGE SCALE GENOMIC DNA]</scope>
    <source>
        <strain evidence="7">USBA17B2</strain>
    </source>
</reference>
<feature type="short sequence motif" description="DGA/G" evidence="4">
    <location>
        <begin position="176"/>
        <end position="178"/>
    </location>
</feature>
<dbReference type="SUPFAM" id="SSF52151">
    <property type="entry name" value="FabD/lysophospholipase-like"/>
    <property type="match status" value="1"/>
</dbReference>
<keyword evidence="1 4" id="KW-0378">Hydrolase</keyword>
<dbReference type="InterPro" id="IPR016035">
    <property type="entry name" value="Acyl_Trfase/lysoPLipase"/>
</dbReference>
<evidence type="ECO:0000313" key="6">
    <source>
        <dbReference type="EMBL" id="SOC57340.1"/>
    </source>
</evidence>
<dbReference type="InterPro" id="IPR050301">
    <property type="entry name" value="NTE"/>
</dbReference>
<protein>
    <submittedName>
        <fullName evidence="6">Predicted phospholipase, patatin/cPLA2 family</fullName>
    </submittedName>
</protein>
<dbReference type="Pfam" id="PF19890">
    <property type="entry name" value="DUF6363"/>
    <property type="match status" value="1"/>
</dbReference>